<dbReference type="Proteomes" id="UP001590951">
    <property type="component" value="Unassembled WGS sequence"/>
</dbReference>
<proteinExistence type="predicted"/>
<protein>
    <submittedName>
        <fullName evidence="2">Uncharacterized protein</fullName>
    </submittedName>
</protein>
<comment type="caution">
    <text evidence="2">The sequence shown here is derived from an EMBL/GenBank/DDBJ whole genome shotgun (WGS) entry which is preliminary data.</text>
</comment>
<name>A0ABR4BC82_9LECA</name>
<gene>
    <name evidence="2" type="ORF">ABVK25_004270</name>
</gene>
<feature type="region of interest" description="Disordered" evidence="1">
    <location>
        <begin position="80"/>
        <end position="113"/>
    </location>
</feature>
<accession>A0ABR4BC82</accession>
<sequence>MSIRHVPFFQLAYIIASLCPSVTWAYLPKRHFGVEAVHAAEEEFTVASGYISTARSGTAATSSTLAPEWSSFTPQWSTTTAAPPNAAAQSSSVPPESNYQPASASPTNTSPPAAYTESATTCTTYAPCNLFYQYVTVLYWPGSSQQTACLPAAMTNPPDPPGLTPQYPSLYVVFDSIIASDGCSQIGNTYSSITTSFAPGELSTIDSSGATQVFNFGDLPCGPSGDDPSYSPIIAPPSFLTGIDTAFATCIPGREQGIDPPVAIQPADGASGLGGPGHHPGRFRRGPAHAPAVPTPS</sequence>
<evidence type="ECO:0000313" key="2">
    <source>
        <dbReference type="EMBL" id="KAL2055462.1"/>
    </source>
</evidence>
<dbReference type="EMBL" id="JBHFEH010000011">
    <property type="protein sequence ID" value="KAL2055462.1"/>
    <property type="molecule type" value="Genomic_DNA"/>
</dbReference>
<reference evidence="2 3" key="1">
    <citation type="submission" date="2024-09" db="EMBL/GenBank/DDBJ databases">
        <title>Rethinking Asexuality: The Enigmatic Case of Functional Sexual Genes in Lepraria (Stereocaulaceae).</title>
        <authorList>
            <person name="Doellman M."/>
            <person name="Sun Y."/>
            <person name="Barcenas-Pena A."/>
            <person name="Lumbsch H.T."/>
            <person name="Grewe F."/>
        </authorList>
    </citation>
    <scope>NUCLEOTIDE SEQUENCE [LARGE SCALE GENOMIC DNA]</scope>
    <source>
        <strain evidence="2 3">Grewe 0041</strain>
    </source>
</reference>
<evidence type="ECO:0000313" key="3">
    <source>
        <dbReference type="Proteomes" id="UP001590951"/>
    </source>
</evidence>
<evidence type="ECO:0000256" key="1">
    <source>
        <dbReference type="SAM" id="MobiDB-lite"/>
    </source>
</evidence>
<organism evidence="2 3">
    <name type="scientific">Lepraria finkii</name>
    <dbReference type="NCBI Taxonomy" id="1340010"/>
    <lineage>
        <taxon>Eukaryota</taxon>
        <taxon>Fungi</taxon>
        <taxon>Dikarya</taxon>
        <taxon>Ascomycota</taxon>
        <taxon>Pezizomycotina</taxon>
        <taxon>Lecanoromycetes</taxon>
        <taxon>OSLEUM clade</taxon>
        <taxon>Lecanoromycetidae</taxon>
        <taxon>Lecanorales</taxon>
        <taxon>Lecanorineae</taxon>
        <taxon>Stereocaulaceae</taxon>
        <taxon>Lepraria</taxon>
    </lineage>
</organism>
<keyword evidence="3" id="KW-1185">Reference proteome</keyword>
<feature type="region of interest" description="Disordered" evidence="1">
    <location>
        <begin position="264"/>
        <end position="297"/>
    </location>
</feature>